<name>A0A9D2NK59_9FIRM</name>
<reference evidence="3" key="2">
    <citation type="submission" date="2021-04" db="EMBL/GenBank/DDBJ databases">
        <authorList>
            <person name="Gilroy R."/>
        </authorList>
    </citation>
    <scope>NUCLEOTIDE SEQUENCE</scope>
    <source>
        <strain evidence="3">ChiW19-954</strain>
    </source>
</reference>
<comment type="caution">
    <text evidence="3">The sequence shown here is derived from an EMBL/GenBank/DDBJ whole genome shotgun (WGS) entry which is preliminary data.</text>
</comment>
<evidence type="ECO:0000256" key="2">
    <source>
        <dbReference type="SAM" id="Phobius"/>
    </source>
</evidence>
<dbReference type="Proteomes" id="UP000823890">
    <property type="component" value="Unassembled WGS sequence"/>
</dbReference>
<gene>
    <name evidence="3" type="ORF">H9758_04565</name>
</gene>
<dbReference type="EMBL" id="DWWO01000056">
    <property type="protein sequence ID" value="HJC33850.1"/>
    <property type="molecule type" value="Genomic_DNA"/>
</dbReference>
<sequence length="89" mass="9857">MKKLVKWFGIFAVIGTAIGLAVAYFCKNNSDDPDQSGTDFTEDEDFDLDADLKPAEREYVSLNKDPEKTSETDAAKSDTTEGSEKPEEE</sequence>
<feature type="region of interest" description="Disordered" evidence="1">
    <location>
        <begin position="56"/>
        <end position="89"/>
    </location>
</feature>
<keyword evidence="2" id="KW-1133">Transmembrane helix</keyword>
<reference evidence="3" key="1">
    <citation type="journal article" date="2021" name="PeerJ">
        <title>Extensive microbial diversity within the chicken gut microbiome revealed by metagenomics and culture.</title>
        <authorList>
            <person name="Gilroy R."/>
            <person name="Ravi A."/>
            <person name="Getino M."/>
            <person name="Pursley I."/>
            <person name="Horton D.L."/>
            <person name="Alikhan N.F."/>
            <person name="Baker D."/>
            <person name="Gharbi K."/>
            <person name="Hall N."/>
            <person name="Watson M."/>
            <person name="Adriaenssens E.M."/>
            <person name="Foster-Nyarko E."/>
            <person name="Jarju S."/>
            <person name="Secka A."/>
            <person name="Antonio M."/>
            <person name="Oren A."/>
            <person name="Chaudhuri R.R."/>
            <person name="La Ragione R."/>
            <person name="Hildebrand F."/>
            <person name="Pallen M.J."/>
        </authorList>
    </citation>
    <scope>NUCLEOTIDE SEQUENCE</scope>
    <source>
        <strain evidence="3">ChiW19-954</strain>
    </source>
</reference>
<organism evidence="3 4">
    <name type="scientific">Candidatus Mediterraneibacter faecipullorum</name>
    <dbReference type="NCBI Taxonomy" id="2838670"/>
    <lineage>
        <taxon>Bacteria</taxon>
        <taxon>Bacillati</taxon>
        <taxon>Bacillota</taxon>
        <taxon>Clostridia</taxon>
        <taxon>Lachnospirales</taxon>
        <taxon>Lachnospiraceae</taxon>
        <taxon>Mediterraneibacter</taxon>
    </lineage>
</organism>
<evidence type="ECO:0000256" key="1">
    <source>
        <dbReference type="SAM" id="MobiDB-lite"/>
    </source>
</evidence>
<feature type="transmembrane region" description="Helical" evidence="2">
    <location>
        <begin position="7"/>
        <end position="25"/>
    </location>
</feature>
<dbReference type="AlphaFoldDB" id="A0A9D2NK59"/>
<keyword evidence="2" id="KW-0812">Transmembrane</keyword>
<evidence type="ECO:0000313" key="4">
    <source>
        <dbReference type="Proteomes" id="UP000823890"/>
    </source>
</evidence>
<keyword evidence="2" id="KW-0472">Membrane</keyword>
<proteinExistence type="predicted"/>
<evidence type="ECO:0000313" key="3">
    <source>
        <dbReference type="EMBL" id="HJC33850.1"/>
    </source>
</evidence>
<protein>
    <submittedName>
        <fullName evidence="3">Uncharacterized protein</fullName>
    </submittedName>
</protein>
<accession>A0A9D2NK59</accession>